<dbReference type="Pfam" id="PF13387">
    <property type="entry name" value="Lnb_N"/>
    <property type="match status" value="1"/>
</dbReference>
<feature type="transmembrane region" description="Helical" evidence="2">
    <location>
        <begin position="59"/>
        <end position="77"/>
    </location>
</feature>
<sequence length="340" mass="38069">MRLILNVLLTLLLLPAAVWGGGAVWYRLPLGAAGRGAVAGLFVAAMLLAIVLLWRRRALLAGALIVPLWAVLLGWWGTILPSNDRDWQPEVAHVARAAIDGDVLTVENVRNFDWRSASDFDQRWETRRYNLNQLRGADLFLSYWAGENVAHAIVSFDFADSVPLAFSIEIRKEMGESYSSTTGFFKSYELAVIAADERDVVKVRSTVRGEDVRLFRLDMQPETVRGLLGQYVELANDVSATPRWYNTITANCTTMIFGMARRMDPRIRMDWRILLPGRLPAFLREHEFVSRDVPLEELVALGRIGPRAAGPPPDPGFSARIREGVPDPAAQEIRRGTETE</sequence>
<dbReference type="OrthoDB" id="274718at2"/>
<feature type="transmembrane region" description="Helical" evidence="2">
    <location>
        <begin position="36"/>
        <end position="54"/>
    </location>
</feature>
<dbReference type="Proteomes" id="UP000319897">
    <property type="component" value="Unassembled WGS sequence"/>
</dbReference>
<evidence type="ECO:0000313" key="4">
    <source>
        <dbReference type="EMBL" id="TPE62200.1"/>
    </source>
</evidence>
<feature type="domain" description="Lnb N-terminal periplasmic" evidence="3">
    <location>
        <begin position="122"/>
        <end position="275"/>
    </location>
</feature>
<dbReference type="EMBL" id="VFSU01000019">
    <property type="protein sequence ID" value="TPE62200.1"/>
    <property type="molecule type" value="Genomic_DNA"/>
</dbReference>
<protein>
    <submittedName>
        <fullName evidence="4">DUF4105 domain-containing protein</fullName>
    </submittedName>
</protein>
<dbReference type="RefSeq" id="WP_140927625.1">
    <property type="nucleotide sequence ID" value="NZ_VFSU01000019.1"/>
</dbReference>
<dbReference type="InterPro" id="IPR025178">
    <property type="entry name" value="Lnb_N"/>
</dbReference>
<name>A0A501XNU2_9SPHN</name>
<evidence type="ECO:0000313" key="5">
    <source>
        <dbReference type="Proteomes" id="UP000319897"/>
    </source>
</evidence>
<keyword evidence="2" id="KW-0812">Transmembrane</keyword>
<dbReference type="AlphaFoldDB" id="A0A501XNU2"/>
<comment type="caution">
    <text evidence="4">The sequence shown here is derived from an EMBL/GenBank/DDBJ whole genome shotgun (WGS) entry which is preliminary data.</text>
</comment>
<organism evidence="4 5">
    <name type="scientific">Sandaracinobacter neustonicus</name>
    <dbReference type="NCBI Taxonomy" id="1715348"/>
    <lineage>
        <taxon>Bacteria</taxon>
        <taxon>Pseudomonadati</taxon>
        <taxon>Pseudomonadota</taxon>
        <taxon>Alphaproteobacteria</taxon>
        <taxon>Sphingomonadales</taxon>
        <taxon>Sphingosinicellaceae</taxon>
        <taxon>Sandaracinobacter</taxon>
    </lineage>
</organism>
<keyword evidence="2" id="KW-0472">Membrane</keyword>
<accession>A0A501XNU2</accession>
<evidence type="ECO:0000256" key="2">
    <source>
        <dbReference type="SAM" id="Phobius"/>
    </source>
</evidence>
<keyword evidence="5" id="KW-1185">Reference proteome</keyword>
<keyword evidence="2" id="KW-1133">Transmembrane helix</keyword>
<proteinExistence type="predicted"/>
<gene>
    <name evidence="4" type="ORF">FJQ54_06620</name>
</gene>
<feature type="region of interest" description="Disordered" evidence="1">
    <location>
        <begin position="305"/>
        <end position="340"/>
    </location>
</feature>
<reference evidence="4 5" key="1">
    <citation type="submission" date="2019-06" db="EMBL/GenBank/DDBJ databases">
        <authorList>
            <person name="Lee I."/>
            <person name="Jang G.I."/>
            <person name="Hwang C.Y."/>
        </authorList>
    </citation>
    <scope>NUCLEOTIDE SEQUENCE [LARGE SCALE GENOMIC DNA]</scope>
    <source>
        <strain evidence="4 5">PAMC 28131</strain>
    </source>
</reference>
<evidence type="ECO:0000256" key="1">
    <source>
        <dbReference type="SAM" id="MobiDB-lite"/>
    </source>
</evidence>
<evidence type="ECO:0000259" key="3">
    <source>
        <dbReference type="Pfam" id="PF13387"/>
    </source>
</evidence>